<feature type="domain" description="Carboxymuconolactone decarboxylase-like" evidence="2">
    <location>
        <begin position="51"/>
        <end position="135"/>
    </location>
</feature>
<organism evidence="3">
    <name type="scientific">Streptomyces sp. Y1</name>
    <dbReference type="NCBI Taxonomy" id="3238634"/>
    <lineage>
        <taxon>Bacteria</taxon>
        <taxon>Bacillati</taxon>
        <taxon>Actinomycetota</taxon>
        <taxon>Actinomycetes</taxon>
        <taxon>Kitasatosporales</taxon>
        <taxon>Streptomycetaceae</taxon>
        <taxon>Streptomyces</taxon>
    </lineage>
</organism>
<evidence type="ECO:0000256" key="1">
    <source>
        <dbReference type="SAM" id="MobiDB-lite"/>
    </source>
</evidence>
<evidence type="ECO:0000259" key="2">
    <source>
        <dbReference type="Pfam" id="PF02627"/>
    </source>
</evidence>
<feature type="domain" description="Carboxymuconolactone decarboxylase-like" evidence="2">
    <location>
        <begin position="190"/>
        <end position="275"/>
    </location>
</feature>
<reference evidence="3" key="1">
    <citation type="submission" date="2024-07" db="EMBL/GenBank/DDBJ databases">
        <authorList>
            <person name="Yu S.T."/>
        </authorList>
    </citation>
    <scope>NUCLEOTIDE SEQUENCE</scope>
    <source>
        <strain evidence="3">Y1</strain>
    </source>
</reference>
<dbReference type="SUPFAM" id="SSF69118">
    <property type="entry name" value="AhpD-like"/>
    <property type="match status" value="1"/>
</dbReference>
<dbReference type="InterPro" id="IPR029032">
    <property type="entry name" value="AhpD-like"/>
</dbReference>
<dbReference type="InterPro" id="IPR052512">
    <property type="entry name" value="4CMD/NDH-1_regulator"/>
</dbReference>
<dbReference type="EMBL" id="CP163445">
    <property type="protein sequence ID" value="XDQ78271.1"/>
    <property type="molecule type" value="Genomic_DNA"/>
</dbReference>
<sequence length="303" mass="31498">MTLTDTTAPSTAPSTASSADENRLAKGLAVLRTVAGPAGERVLDSLADIAPDFARLTAEFGYGDIYTRPGLTLTQRQIANIAALTAKGTAAPQLRFHIDAALHVGVTTTEIVETITHTAIYAGFPAALNALAVARAAFAARPDLDTTPAPSQVDPQRTSDQRYAAGLEALERIDGHAGQQVVDSLAGIAPDFGRLLVEFSFGDVYPRTGLDLKLREVATVAALAALGSAAPQLRVHLHGLLNVGGTRAEAVETIIQIVAYAGFPAALNALATAREVFAERDAQGAHDAAAHDAAAHDADEARR</sequence>
<evidence type="ECO:0000313" key="3">
    <source>
        <dbReference type="EMBL" id="XDQ78271.1"/>
    </source>
</evidence>
<feature type="compositionally biased region" description="Low complexity" evidence="1">
    <location>
        <begin position="1"/>
        <end position="19"/>
    </location>
</feature>
<dbReference type="AlphaFoldDB" id="A0AB39TEG8"/>
<dbReference type="PANTHER" id="PTHR33570">
    <property type="entry name" value="4-CARBOXYMUCONOLACTONE DECARBOXYLASE FAMILY PROTEIN"/>
    <property type="match status" value="1"/>
</dbReference>
<feature type="region of interest" description="Disordered" evidence="1">
    <location>
        <begin position="1"/>
        <end position="20"/>
    </location>
</feature>
<dbReference type="Pfam" id="PF02627">
    <property type="entry name" value="CMD"/>
    <property type="match status" value="2"/>
</dbReference>
<accession>A0AB39TEG8</accession>
<dbReference type="InterPro" id="IPR003779">
    <property type="entry name" value="CMD-like"/>
</dbReference>
<proteinExistence type="predicted"/>
<dbReference type="RefSeq" id="WP_369182772.1">
    <property type="nucleotide sequence ID" value="NZ_CP163445.1"/>
</dbReference>
<protein>
    <submittedName>
        <fullName evidence="3">Carboxymuconolactone decarboxylase family protein</fullName>
    </submittedName>
</protein>
<gene>
    <name evidence="3" type="ORF">AB2U05_07160</name>
</gene>
<dbReference type="GO" id="GO:0051920">
    <property type="term" value="F:peroxiredoxin activity"/>
    <property type="evidence" value="ECO:0007669"/>
    <property type="project" value="InterPro"/>
</dbReference>
<name>A0AB39TEG8_9ACTN</name>
<dbReference type="PANTHER" id="PTHR33570:SF10">
    <property type="entry name" value="GAMMA-CARBOXYMUCONOLACTONE DECARBOXYLASE"/>
    <property type="match status" value="1"/>
</dbReference>
<dbReference type="Gene3D" id="1.20.1290.10">
    <property type="entry name" value="AhpD-like"/>
    <property type="match status" value="2"/>
</dbReference>